<dbReference type="RefSeq" id="WP_066178260.1">
    <property type="nucleotide sequence ID" value="NZ_LDIR01000001.1"/>
</dbReference>
<evidence type="ECO:0000313" key="8">
    <source>
        <dbReference type="Proteomes" id="UP000093159"/>
    </source>
</evidence>
<keyword evidence="8" id="KW-1185">Reference proteome</keyword>
<dbReference type="PROSITE" id="PS51194">
    <property type="entry name" value="HELICASE_CTER"/>
    <property type="match status" value="1"/>
</dbReference>
<dbReference type="InterPro" id="IPR022192">
    <property type="entry name" value="SUV3_C"/>
</dbReference>
<feature type="domain" description="Helicase C-terminal" evidence="6">
    <location>
        <begin position="184"/>
        <end position="344"/>
    </location>
</feature>
<dbReference type="InterPro" id="IPR050699">
    <property type="entry name" value="RNA-DNA_Helicase"/>
</dbReference>
<dbReference type="Gene3D" id="1.20.58.1080">
    <property type="match status" value="1"/>
</dbReference>
<dbReference type="InterPro" id="IPR055206">
    <property type="entry name" value="DEXQc_SUV3"/>
</dbReference>
<protein>
    <submittedName>
        <fullName evidence="7">Ski2-like helicase</fullName>
    </submittedName>
</protein>
<dbReference type="SMART" id="SM00487">
    <property type="entry name" value="DEXDc"/>
    <property type="match status" value="1"/>
</dbReference>
<evidence type="ECO:0000256" key="5">
    <source>
        <dbReference type="SAM" id="MobiDB-lite"/>
    </source>
</evidence>
<name>A0ABX2YBZ4_9BACT</name>
<keyword evidence="4" id="KW-0067">ATP-binding</keyword>
<dbReference type="Gene3D" id="3.40.50.300">
    <property type="entry name" value="P-loop containing nucleotide triphosphate hydrolases"/>
    <property type="match status" value="2"/>
</dbReference>
<dbReference type="InterPro" id="IPR001650">
    <property type="entry name" value="Helicase_C-like"/>
</dbReference>
<dbReference type="Gene3D" id="1.20.272.40">
    <property type="match status" value="1"/>
</dbReference>
<evidence type="ECO:0000256" key="1">
    <source>
        <dbReference type="ARBA" id="ARBA00022741"/>
    </source>
</evidence>
<dbReference type="PANTHER" id="PTHR12131">
    <property type="entry name" value="ATP-DEPENDENT RNA AND DNA HELICASE"/>
    <property type="match status" value="1"/>
</dbReference>
<organism evidence="7 8">
    <name type="scientific">Arcobacter porcinus</name>
    <dbReference type="NCBI Taxonomy" id="1935204"/>
    <lineage>
        <taxon>Bacteria</taxon>
        <taxon>Pseudomonadati</taxon>
        <taxon>Campylobacterota</taxon>
        <taxon>Epsilonproteobacteria</taxon>
        <taxon>Campylobacterales</taxon>
        <taxon>Arcobacteraceae</taxon>
        <taxon>Arcobacter</taxon>
    </lineage>
</organism>
<dbReference type="Pfam" id="PF22527">
    <property type="entry name" value="DEXQc_Suv3"/>
    <property type="match status" value="1"/>
</dbReference>
<reference evidence="7 8" key="1">
    <citation type="submission" date="2015-05" db="EMBL/GenBank/DDBJ databases">
        <authorList>
            <person name="Rovetto F."/>
            <person name="Cocolin L."/>
            <person name="Illeghems K."/>
            <person name="Van Nieuwerburgh F."/>
            <person name="Houf K."/>
        </authorList>
    </citation>
    <scope>NUCLEOTIDE SEQUENCE [LARGE SCALE GENOMIC DNA]</scope>
    <source>
        <strain evidence="7 8">117434</strain>
    </source>
</reference>
<keyword evidence="3" id="KW-0347">Helicase</keyword>
<evidence type="ECO:0000256" key="3">
    <source>
        <dbReference type="ARBA" id="ARBA00022806"/>
    </source>
</evidence>
<dbReference type="EMBL" id="LDIR01000001">
    <property type="protein sequence ID" value="OCL92512.1"/>
    <property type="molecule type" value="Genomic_DNA"/>
</dbReference>
<evidence type="ECO:0000259" key="6">
    <source>
        <dbReference type="PROSITE" id="PS51194"/>
    </source>
</evidence>
<keyword evidence="2" id="KW-0378">Hydrolase</keyword>
<sequence length="524" mass="59925">MENNWQEQLKDLLNCDLKSLYPLARTIKRELEFYVGPTNSGKTYNAMKKLKEANSGLYLAPLRLLALEGYEDLKELNIDASLITGEEQILNEEAAHICSTIEMIDFDLEVDVAIIDEVQMLEDIDRGWAWVNAIIGVPAKKVIMTGSVNALDAVKKIASYLGEDLNIIRHKRKNELRVLPKWTPLDKLENGTALIAFSRAEVLKLKQKLQKKYSVSVIYGNLSPEVRRDEARRFRDGQTQILIATDAISMGLNLPIKTILFTTDTKFDGISKRKISVNEIVQIAGRAGRFGIFEAGYLGATRRDILEYIKDEFEAPIKTIKPPFKVKINNSQLENLSMHLKTKSLTKVLNFFSLNMKFSGPFEAANLSSMLEASKIVDNKDLLNMEEKYLLAQAPISIKSTIILQAYDSYIASIVKKRVNHYKPSITLPKKAITQRDLLLVEDEVKKISLYLWLSYKIPELFPDSEKAYILRNSFNSFIEKSLKGRLLDDRDFDRKKDDKVVNRSNRNRKRDSSNSFKKPFKRN</sequence>
<proteinExistence type="predicted"/>
<dbReference type="SUPFAM" id="SSF52540">
    <property type="entry name" value="P-loop containing nucleoside triphosphate hydrolases"/>
    <property type="match status" value="1"/>
</dbReference>
<evidence type="ECO:0000256" key="4">
    <source>
        <dbReference type="ARBA" id="ARBA00022840"/>
    </source>
</evidence>
<dbReference type="InterPro" id="IPR027417">
    <property type="entry name" value="P-loop_NTPase"/>
</dbReference>
<dbReference type="Pfam" id="PF00271">
    <property type="entry name" value="Helicase_C"/>
    <property type="match status" value="1"/>
</dbReference>
<keyword evidence="1" id="KW-0547">Nucleotide-binding</keyword>
<dbReference type="PANTHER" id="PTHR12131:SF1">
    <property type="entry name" value="ATP-DEPENDENT RNA HELICASE SUPV3L1, MITOCHONDRIAL-RELATED"/>
    <property type="match status" value="1"/>
</dbReference>
<evidence type="ECO:0000313" key="7">
    <source>
        <dbReference type="EMBL" id="OCL92512.1"/>
    </source>
</evidence>
<dbReference type="Pfam" id="PF12513">
    <property type="entry name" value="SUV3_C"/>
    <property type="match status" value="1"/>
</dbReference>
<dbReference type="InterPro" id="IPR014001">
    <property type="entry name" value="Helicase_ATP-bd"/>
</dbReference>
<accession>A0ABX2YBZ4</accession>
<feature type="region of interest" description="Disordered" evidence="5">
    <location>
        <begin position="498"/>
        <end position="524"/>
    </location>
</feature>
<gene>
    <name evidence="7" type="ORF">AAX28_00044</name>
</gene>
<evidence type="ECO:0000256" key="2">
    <source>
        <dbReference type="ARBA" id="ARBA00022801"/>
    </source>
</evidence>
<dbReference type="Proteomes" id="UP000093159">
    <property type="component" value="Unassembled WGS sequence"/>
</dbReference>
<comment type="caution">
    <text evidence="7">The sequence shown here is derived from an EMBL/GenBank/DDBJ whole genome shotgun (WGS) entry which is preliminary data.</text>
</comment>
<dbReference type="SMART" id="SM00490">
    <property type="entry name" value="HELICc"/>
    <property type="match status" value="1"/>
</dbReference>